<dbReference type="InterPro" id="IPR029021">
    <property type="entry name" value="Prot-tyrosine_phosphatase-like"/>
</dbReference>
<dbReference type="EMBL" id="JH817924">
    <property type="protein sequence ID" value="EKC18072.1"/>
    <property type="molecule type" value="Genomic_DNA"/>
</dbReference>
<dbReference type="PROSITE" id="PS00383">
    <property type="entry name" value="TYR_PHOSPHATASE_1"/>
    <property type="match status" value="1"/>
</dbReference>
<evidence type="ECO:0000256" key="2">
    <source>
        <dbReference type="ARBA" id="ARBA00022801"/>
    </source>
</evidence>
<dbReference type="InterPro" id="IPR020405">
    <property type="entry name" value="Atypical_DUSP_subfamA"/>
</dbReference>
<dbReference type="PRINTS" id="PR01909">
    <property type="entry name" value="ADSPHPHTASEA"/>
</dbReference>
<comment type="similarity">
    <text evidence="1 6">Belongs to the protein-tyrosine phosphatase family. Non-receptor class dual specificity subfamily.</text>
</comment>
<accession>K1P2U2</accession>
<comment type="function">
    <text evidence="6">Dual specificity phosphatase able to dephosphorylate phosphotyrosine, phosphoserine and phosphothreonine residues, with a preference for phosphotyrosine as a substrate.</text>
</comment>
<sequence>MYEEVIKDYLTTKRQEIHDSRKKLAGAQPSPWAFIPAEPRENFNEVYPGILLGNYFIAKNKEELKRKNVTHVVNCAQGTKSNQINTDEEYFSDTDIKFLGLEALDVERFPMNKFFQPAADFIEEALASKGVVYVHCMSGMSRSGAIVLSYLMIKRGLSVMDAVKLVRDKREIFPNDGFLKQLCELDQQLQQQR</sequence>
<dbReference type="PANTHER" id="PTHR45682">
    <property type="entry name" value="AGAP008228-PA"/>
    <property type="match status" value="1"/>
</dbReference>
<dbReference type="EC" id="3.1.3.48" evidence="6"/>
<name>K1P2U2_MAGGI</name>
<dbReference type="InParanoid" id="K1P2U2"/>
<evidence type="ECO:0000259" key="7">
    <source>
        <dbReference type="PROSITE" id="PS50054"/>
    </source>
</evidence>
<dbReference type="InterPro" id="IPR000340">
    <property type="entry name" value="Dual-sp_phosphatase_cat-dom"/>
</dbReference>
<dbReference type="GO" id="GO:0008138">
    <property type="term" value="F:protein tyrosine/serine/threonine phosphatase activity"/>
    <property type="evidence" value="ECO:0007669"/>
    <property type="project" value="UniProtKB-UniRule"/>
</dbReference>
<evidence type="ECO:0000256" key="6">
    <source>
        <dbReference type="RuleBase" id="RU366038"/>
    </source>
</evidence>
<comment type="catalytic activity">
    <reaction evidence="5 6">
        <text>O-phospho-L-threonyl-[protein] + H2O = L-threonyl-[protein] + phosphate</text>
        <dbReference type="Rhea" id="RHEA:47004"/>
        <dbReference type="Rhea" id="RHEA-COMP:11060"/>
        <dbReference type="Rhea" id="RHEA-COMP:11605"/>
        <dbReference type="ChEBI" id="CHEBI:15377"/>
        <dbReference type="ChEBI" id="CHEBI:30013"/>
        <dbReference type="ChEBI" id="CHEBI:43474"/>
        <dbReference type="ChEBI" id="CHEBI:61977"/>
        <dbReference type="EC" id="3.1.3.16"/>
    </reaction>
</comment>
<dbReference type="GO" id="GO:0004725">
    <property type="term" value="F:protein tyrosine phosphatase activity"/>
    <property type="evidence" value="ECO:0007669"/>
    <property type="project" value="UniProtKB-EC"/>
</dbReference>
<evidence type="ECO:0000256" key="3">
    <source>
        <dbReference type="ARBA" id="ARBA00022912"/>
    </source>
</evidence>
<feature type="domain" description="Tyrosine-protein phosphatase" evidence="7">
    <location>
        <begin position="42"/>
        <end position="191"/>
    </location>
</feature>
<dbReference type="FunCoup" id="K1P2U2">
    <property type="interactions" value="135"/>
</dbReference>
<dbReference type="CDD" id="cd14515">
    <property type="entry name" value="DUSP3-like"/>
    <property type="match status" value="1"/>
</dbReference>
<dbReference type="PROSITE" id="PS50056">
    <property type="entry name" value="TYR_PHOSPHATASE_2"/>
    <property type="match status" value="1"/>
</dbReference>
<evidence type="ECO:0000259" key="8">
    <source>
        <dbReference type="PROSITE" id="PS50056"/>
    </source>
</evidence>
<dbReference type="SMART" id="SM00195">
    <property type="entry name" value="DSPc"/>
    <property type="match status" value="1"/>
</dbReference>
<protein>
    <recommendedName>
        <fullName evidence="6">Dual specificity protein phosphatase</fullName>
        <ecNumber evidence="6">3.1.3.16</ecNumber>
        <ecNumber evidence="6">3.1.3.48</ecNumber>
    </recommendedName>
</protein>
<reference evidence="9" key="1">
    <citation type="journal article" date="2012" name="Nature">
        <title>The oyster genome reveals stress adaptation and complexity of shell formation.</title>
        <authorList>
            <person name="Zhang G."/>
            <person name="Fang X."/>
            <person name="Guo X."/>
            <person name="Li L."/>
            <person name="Luo R."/>
            <person name="Xu F."/>
            <person name="Yang P."/>
            <person name="Zhang L."/>
            <person name="Wang X."/>
            <person name="Qi H."/>
            <person name="Xiong Z."/>
            <person name="Que H."/>
            <person name="Xie Y."/>
            <person name="Holland P.W."/>
            <person name="Paps J."/>
            <person name="Zhu Y."/>
            <person name="Wu F."/>
            <person name="Chen Y."/>
            <person name="Wang J."/>
            <person name="Peng C."/>
            <person name="Meng J."/>
            <person name="Yang L."/>
            <person name="Liu J."/>
            <person name="Wen B."/>
            <person name="Zhang N."/>
            <person name="Huang Z."/>
            <person name="Zhu Q."/>
            <person name="Feng Y."/>
            <person name="Mount A."/>
            <person name="Hedgecock D."/>
            <person name="Xu Z."/>
            <person name="Liu Y."/>
            <person name="Domazet-Loso T."/>
            <person name="Du Y."/>
            <person name="Sun X."/>
            <person name="Zhang S."/>
            <person name="Liu B."/>
            <person name="Cheng P."/>
            <person name="Jiang X."/>
            <person name="Li J."/>
            <person name="Fan D."/>
            <person name="Wang W."/>
            <person name="Fu W."/>
            <person name="Wang T."/>
            <person name="Wang B."/>
            <person name="Zhang J."/>
            <person name="Peng Z."/>
            <person name="Li Y."/>
            <person name="Li N."/>
            <person name="Wang J."/>
            <person name="Chen M."/>
            <person name="He Y."/>
            <person name="Tan F."/>
            <person name="Song X."/>
            <person name="Zheng Q."/>
            <person name="Huang R."/>
            <person name="Yang H."/>
            <person name="Du X."/>
            <person name="Chen L."/>
            <person name="Yang M."/>
            <person name="Gaffney P.M."/>
            <person name="Wang S."/>
            <person name="Luo L."/>
            <person name="She Z."/>
            <person name="Ming Y."/>
            <person name="Huang W."/>
            <person name="Zhang S."/>
            <person name="Huang B."/>
            <person name="Zhang Y."/>
            <person name="Qu T."/>
            <person name="Ni P."/>
            <person name="Miao G."/>
            <person name="Wang J."/>
            <person name="Wang Q."/>
            <person name="Steinberg C.E."/>
            <person name="Wang H."/>
            <person name="Li N."/>
            <person name="Qian L."/>
            <person name="Zhang G."/>
            <person name="Li Y."/>
            <person name="Yang H."/>
            <person name="Liu X."/>
            <person name="Wang J."/>
            <person name="Yin Y."/>
            <person name="Wang J."/>
        </authorList>
    </citation>
    <scope>NUCLEOTIDE SEQUENCE [LARGE SCALE GENOMIC DNA]</scope>
    <source>
        <strain evidence="9">05x7-T-G4-1.051#20</strain>
    </source>
</reference>
<dbReference type="AlphaFoldDB" id="K1P2U2"/>
<dbReference type="PANTHER" id="PTHR45682:SF1">
    <property type="entry name" value="DUAL SPECIFICITY PROTEIN PHOSPHATASE 3"/>
    <property type="match status" value="1"/>
</dbReference>
<dbReference type="InterPro" id="IPR000387">
    <property type="entry name" value="Tyr_Pase_dom"/>
</dbReference>
<dbReference type="GO" id="GO:0033549">
    <property type="term" value="F:MAP kinase phosphatase activity"/>
    <property type="evidence" value="ECO:0007669"/>
    <property type="project" value="TreeGrafter"/>
</dbReference>
<dbReference type="InterPro" id="IPR016130">
    <property type="entry name" value="Tyr_Pase_AS"/>
</dbReference>
<gene>
    <name evidence="9" type="ORF">CGI_10015296</name>
</gene>
<organism evidence="9">
    <name type="scientific">Magallana gigas</name>
    <name type="common">Pacific oyster</name>
    <name type="synonym">Crassostrea gigas</name>
    <dbReference type="NCBI Taxonomy" id="29159"/>
    <lineage>
        <taxon>Eukaryota</taxon>
        <taxon>Metazoa</taxon>
        <taxon>Spiralia</taxon>
        <taxon>Lophotrochozoa</taxon>
        <taxon>Mollusca</taxon>
        <taxon>Bivalvia</taxon>
        <taxon>Autobranchia</taxon>
        <taxon>Pteriomorphia</taxon>
        <taxon>Ostreida</taxon>
        <taxon>Ostreoidea</taxon>
        <taxon>Ostreidae</taxon>
        <taxon>Magallana</taxon>
    </lineage>
</organism>
<keyword evidence="3 6" id="KW-0904">Protein phosphatase</keyword>
<dbReference type="SUPFAM" id="SSF52799">
    <property type="entry name" value="(Phosphotyrosine protein) phosphatases II"/>
    <property type="match status" value="1"/>
</dbReference>
<evidence type="ECO:0000256" key="5">
    <source>
        <dbReference type="ARBA" id="ARBA00048336"/>
    </source>
</evidence>
<feature type="domain" description="Tyrosine specific protein phosphatases" evidence="8">
    <location>
        <begin position="112"/>
        <end position="170"/>
    </location>
</feature>
<evidence type="ECO:0000256" key="1">
    <source>
        <dbReference type="ARBA" id="ARBA00008601"/>
    </source>
</evidence>
<dbReference type="HOGENOM" id="CLU_027074_11_3_1"/>
<evidence type="ECO:0000256" key="4">
    <source>
        <dbReference type="ARBA" id="ARBA00047761"/>
    </source>
</evidence>
<comment type="catalytic activity">
    <reaction evidence="6">
        <text>O-phospho-L-tyrosyl-[protein] + H2O = L-tyrosyl-[protein] + phosphate</text>
        <dbReference type="Rhea" id="RHEA:10684"/>
        <dbReference type="Rhea" id="RHEA-COMP:10136"/>
        <dbReference type="Rhea" id="RHEA-COMP:20101"/>
        <dbReference type="ChEBI" id="CHEBI:15377"/>
        <dbReference type="ChEBI" id="CHEBI:43474"/>
        <dbReference type="ChEBI" id="CHEBI:46858"/>
        <dbReference type="ChEBI" id="CHEBI:61978"/>
        <dbReference type="EC" id="3.1.3.48"/>
    </reaction>
</comment>
<proteinExistence type="inferred from homology"/>
<dbReference type="PROSITE" id="PS50054">
    <property type="entry name" value="TYR_PHOSPHATASE_DUAL"/>
    <property type="match status" value="1"/>
</dbReference>
<dbReference type="Pfam" id="PF00782">
    <property type="entry name" value="DSPc"/>
    <property type="match status" value="1"/>
</dbReference>
<comment type="catalytic activity">
    <reaction evidence="4 6">
        <text>O-phospho-L-seryl-[protein] + H2O = L-seryl-[protein] + phosphate</text>
        <dbReference type="Rhea" id="RHEA:20629"/>
        <dbReference type="Rhea" id="RHEA-COMP:9863"/>
        <dbReference type="Rhea" id="RHEA-COMP:11604"/>
        <dbReference type="ChEBI" id="CHEBI:15377"/>
        <dbReference type="ChEBI" id="CHEBI:29999"/>
        <dbReference type="ChEBI" id="CHEBI:43474"/>
        <dbReference type="ChEBI" id="CHEBI:83421"/>
        <dbReference type="EC" id="3.1.3.16"/>
    </reaction>
</comment>
<dbReference type="PRINTS" id="PR01908">
    <property type="entry name" value="ADSPHPHTASE"/>
</dbReference>
<dbReference type="GO" id="GO:0004722">
    <property type="term" value="F:protein serine/threonine phosphatase activity"/>
    <property type="evidence" value="ECO:0007669"/>
    <property type="project" value="UniProtKB-EC"/>
</dbReference>
<dbReference type="EC" id="3.1.3.16" evidence="6"/>
<evidence type="ECO:0000313" key="9">
    <source>
        <dbReference type="EMBL" id="EKC18072.1"/>
    </source>
</evidence>
<keyword evidence="2 6" id="KW-0378">Hydrolase</keyword>
<dbReference type="InterPro" id="IPR020422">
    <property type="entry name" value="TYR_PHOSPHATASE_DUAL_dom"/>
</dbReference>
<dbReference type="GO" id="GO:0043409">
    <property type="term" value="P:negative regulation of MAPK cascade"/>
    <property type="evidence" value="ECO:0007669"/>
    <property type="project" value="TreeGrafter"/>
</dbReference>
<dbReference type="GO" id="GO:0005737">
    <property type="term" value="C:cytoplasm"/>
    <property type="evidence" value="ECO:0007669"/>
    <property type="project" value="TreeGrafter"/>
</dbReference>
<dbReference type="Gene3D" id="3.90.190.10">
    <property type="entry name" value="Protein tyrosine phosphatase superfamily"/>
    <property type="match status" value="1"/>
</dbReference>